<organism evidence="1 2">
    <name type="scientific">Ancylostoma duodenale</name>
    <dbReference type="NCBI Taxonomy" id="51022"/>
    <lineage>
        <taxon>Eukaryota</taxon>
        <taxon>Metazoa</taxon>
        <taxon>Ecdysozoa</taxon>
        <taxon>Nematoda</taxon>
        <taxon>Chromadorea</taxon>
        <taxon>Rhabditida</taxon>
        <taxon>Rhabditina</taxon>
        <taxon>Rhabditomorpha</taxon>
        <taxon>Strongyloidea</taxon>
        <taxon>Ancylostomatidae</taxon>
        <taxon>Ancylostomatinae</taxon>
        <taxon>Ancylostoma</taxon>
    </lineage>
</organism>
<keyword evidence="2" id="KW-1185">Reference proteome</keyword>
<gene>
    <name evidence="1" type="ORF">ANCDUO_05456</name>
</gene>
<protein>
    <submittedName>
        <fullName evidence="1">Uncharacterized protein</fullName>
    </submittedName>
</protein>
<dbReference type="AlphaFoldDB" id="A0A0C2DNG6"/>
<sequence length="73" mass="8853">MIWIYSNLNRRYWREQKNGEQIHIEATEVRVVRQVGQKKDQYYIDGKMVPRAEASAFSYRTFLSKGYLQYCKL</sequence>
<accession>A0A0C2DNG6</accession>
<evidence type="ECO:0000313" key="2">
    <source>
        <dbReference type="Proteomes" id="UP000054047"/>
    </source>
</evidence>
<proteinExistence type="predicted"/>
<evidence type="ECO:0000313" key="1">
    <source>
        <dbReference type="EMBL" id="KIH64237.1"/>
    </source>
</evidence>
<dbReference type="Proteomes" id="UP000054047">
    <property type="component" value="Unassembled WGS sequence"/>
</dbReference>
<dbReference type="EMBL" id="KN728177">
    <property type="protein sequence ID" value="KIH64237.1"/>
    <property type="molecule type" value="Genomic_DNA"/>
</dbReference>
<reference evidence="1 2" key="1">
    <citation type="submission" date="2013-12" db="EMBL/GenBank/DDBJ databases">
        <title>Draft genome of the parsitic nematode Ancylostoma duodenale.</title>
        <authorList>
            <person name="Mitreva M."/>
        </authorList>
    </citation>
    <scope>NUCLEOTIDE SEQUENCE [LARGE SCALE GENOMIC DNA]</scope>
    <source>
        <strain evidence="1 2">Zhejiang</strain>
    </source>
</reference>
<name>A0A0C2DNG6_9BILA</name>
<dbReference type="OrthoDB" id="431497at2759"/>